<name>A0A1S3ILZ3_LINAN</name>
<dbReference type="Pfam" id="PF17960">
    <property type="entry name" value="TIG_plexin"/>
    <property type="match status" value="1"/>
</dbReference>
<dbReference type="SUPFAM" id="SSF101912">
    <property type="entry name" value="Sema domain"/>
    <property type="match status" value="1"/>
</dbReference>
<comment type="subcellular location">
    <subcellularLocation>
        <location evidence="1">Cell membrane</location>
        <topology evidence="1">Single-pass type I membrane protein</topology>
    </subcellularLocation>
</comment>
<dbReference type="SUPFAM" id="SSF103575">
    <property type="entry name" value="Plexin repeat"/>
    <property type="match status" value="1"/>
</dbReference>
<keyword evidence="7" id="KW-0677">Repeat</keyword>
<dbReference type="InterPro" id="IPR041019">
    <property type="entry name" value="TIG1_plexin"/>
</dbReference>
<dbReference type="SMART" id="SM00630">
    <property type="entry name" value="Sema"/>
    <property type="match status" value="1"/>
</dbReference>
<dbReference type="PANTHER" id="PTHR22625">
    <property type="entry name" value="PLEXIN"/>
    <property type="match status" value="1"/>
</dbReference>
<dbReference type="InterPro" id="IPR001627">
    <property type="entry name" value="Semap_dom"/>
</dbReference>
<dbReference type="SMART" id="SM00423">
    <property type="entry name" value="PSI"/>
    <property type="match status" value="3"/>
</dbReference>
<dbReference type="GO" id="GO:0007162">
    <property type="term" value="P:negative regulation of cell adhesion"/>
    <property type="evidence" value="ECO:0007669"/>
    <property type="project" value="TreeGrafter"/>
</dbReference>
<dbReference type="InterPro" id="IPR031148">
    <property type="entry name" value="Plexin"/>
</dbReference>
<keyword evidence="15" id="KW-1185">Reference proteome</keyword>
<dbReference type="PANTHER" id="PTHR22625:SF44">
    <property type="entry name" value="PLEXIN-B"/>
    <property type="match status" value="1"/>
</dbReference>
<gene>
    <name evidence="16" type="primary">LOC106165298</name>
</gene>
<dbReference type="FunFam" id="2.60.40.10:FF:000131">
    <property type="entry name" value="Plexin A2"/>
    <property type="match status" value="1"/>
</dbReference>
<dbReference type="GO" id="GO:0017154">
    <property type="term" value="F:semaphorin receptor activity"/>
    <property type="evidence" value="ECO:0007669"/>
    <property type="project" value="InterPro"/>
</dbReference>
<sequence length="927" mass="99563">MQQTATNFVTFLFLSTVFHLYDIAFTSIVVSSFPSGQAAAEYNNMAIDNATGAVYVGAVNILYRLDGDLQLLQNATTGPVTDSPYCSPPPSSCSKGTPTDNYNKILVVDQSRGKLIICGSVYQGTCESRPVTDISQATPHRGSDPLESYIAANSPDASTVAFIATGPNYQDVLYVASTYTGQGESGRLRESVAAVSSRSLQTLELASYNSYDGMGTYISLSDSARSTYLVNYVSGFSLDGYSYCITNRKTRLTSTEYESRLVRICQNDAKYYSYFEMPLNCIGATPNEWFSLAKSISVTKLGNTDVLIGIFVKGSATALCLFSVDNINIIIKYKYQQCYAGAGTTGAVQFPGGSRQCVAFPSYNYGSNYCNHDYDGINTPLVPTTPAISTPALTTTSSTWTVVATITTTSYTVAFVGTADGLLKKILIQSNTSAVEYASVQVSSDQVKDIQLDGTGEHMYIMTKYKVSKMKVEDCGSYNSCEECLASRDPFCGWCSLENKCRRKSQCSDADGAERWLPFNNGQRPKINNISPSNTPLARPTQVNISVSLLPPGENYQCVFDTTAVSATVTGGNLVTCDTPNSLPTIPTGVDHITIPLSIKSVTTSVKFLTTNFTYFDCGAHSGCVSCTSSKWACDWCIFANTCTHASSTCSSSGGLILGQNSHVSVGIKGQTMCPKLLPRAQDILLPVGVPKVISLSGKNLPVPQAGQGGYQCKIGTNTAPAIRQNDSAIDCQRHTYEYTANIGQERHKIQVIWNNNHVIDQPTGSEVSAILYKCDVMGTTCGRCIGAVDIKFGCASCGGTCKYRLTCSVPVESTCSNVIINLVTPLSAPVEGHTKVTISGTNLGTSDASIPTVRLAGVACRPVAEAYVVSQRIVCTAAEAPGRLARNGSIEVQVQGLGIVYRYSQMFRYVVSIFLITFLSLMLMKI</sequence>
<feature type="transmembrane region" description="Helical" evidence="13">
    <location>
        <begin position="907"/>
        <end position="925"/>
    </location>
</feature>
<keyword evidence="4" id="KW-0597">Phosphoprotein</keyword>
<dbReference type="InterPro" id="IPR036352">
    <property type="entry name" value="Semap_dom_sf"/>
</dbReference>
<dbReference type="Pfam" id="PF24479">
    <property type="entry name" value="PSI_PlexinA-B"/>
    <property type="match status" value="1"/>
</dbReference>
<dbReference type="GeneID" id="106165298"/>
<evidence type="ECO:0000256" key="11">
    <source>
        <dbReference type="ARBA" id="ARBA00023180"/>
    </source>
</evidence>
<keyword evidence="9 13" id="KW-0472">Membrane</keyword>
<dbReference type="GO" id="GO:0030334">
    <property type="term" value="P:regulation of cell migration"/>
    <property type="evidence" value="ECO:0007669"/>
    <property type="project" value="TreeGrafter"/>
</dbReference>
<evidence type="ECO:0000256" key="5">
    <source>
        <dbReference type="ARBA" id="ARBA00022692"/>
    </source>
</evidence>
<keyword evidence="6" id="KW-0732">Signal</keyword>
<evidence type="ECO:0000256" key="7">
    <source>
        <dbReference type="ARBA" id="ARBA00022737"/>
    </source>
</evidence>
<evidence type="ECO:0000313" key="15">
    <source>
        <dbReference type="Proteomes" id="UP000085678"/>
    </source>
</evidence>
<evidence type="ECO:0000256" key="9">
    <source>
        <dbReference type="ARBA" id="ARBA00023136"/>
    </source>
</evidence>
<evidence type="ECO:0000256" key="4">
    <source>
        <dbReference type="ARBA" id="ARBA00022553"/>
    </source>
</evidence>
<keyword evidence="5 13" id="KW-0812">Transmembrane</keyword>
<dbReference type="RefSeq" id="XP_013398916.1">
    <property type="nucleotide sequence ID" value="XM_013543462.2"/>
</dbReference>
<dbReference type="STRING" id="7574.A0A1S3ILZ3"/>
<dbReference type="SMART" id="SM00429">
    <property type="entry name" value="IPT"/>
    <property type="match status" value="1"/>
</dbReference>
<dbReference type="Pfam" id="PF01437">
    <property type="entry name" value="PSI"/>
    <property type="match status" value="1"/>
</dbReference>
<accession>A0A1S3ILZ3</accession>
<organism evidence="15 16">
    <name type="scientific">Lingula anatina</name>
    <name type="common">Brachiopod</name>
    <name type="synonym">Lingula unguis</name>
    <dbReference type="NCBI Taxonomy" id="7574"/>
    <lineage>
        <taxon>Eukaryota</taxon>
        <taxon>Metazoa</taxon>
        <taxon>Spiralia</taxon>
        <taxon>Lophotrochozoa</taxon>
        <taxon>Brachiopoda</taxon>
        <taxon>Linguliformea</taxon>
        <taxon>Lingulata</taxon>
        <taxon>Lingulida</taxon>
        <taxon>Linguloidea</taxon>
        <taxon>Lingulidae</taxon>
        <taxon>Lingula</taxon>
    </lineage>
</organism>
<dbReference type="CDD" id="cd11236">
    <property type="entry name" value="Sema_plexin_like"/>
    <property type="match status" value="1"/>
</dbReference>
<dbReference type="InterPro" id="IPR041362">
    <property type="entry name" value="TIG2_plexin"/>
</dbReference>
<protein>
    <submittedName>
        <fullName evidence="16">Plexin-A4</fullName>
    </submittedName>
</protein>
<dbReference type="GO" id="GO:0005886">
    <property type="term" value="C:plasma membrane"/>
    <property type="evidence" value="ECO:0007669"/>
    <property type="project" value="UniProtKB-SubCell"/>
</dbReference>
<dbReference type="InterPro" id="IPR002909">
    <property type="entry name" value="IPT_dom"/>
</dbReference>
<evidence type="ECO:0000313" key="16">
    <source>
        <dbReference type="RefSeq" id="XP_013398916.1"/>
    </source>
</evidence>
<evidence type="ECO:0000256" key="1">
    <source>
        <dbReference type="ARBA" id="ARBA00004251"/>
    </source>
</evidence>
<dbReference type="Pfam" id="PF18020">
    <property type="entry name" value="TIG_2"/>
    <property type="match status" value="1"/>
</dbReference>
<dbReference type="PROSITE" id="PS51004">
    <property type="entry name" value="SEMA"/>
    <property type="match status" value="1"/>
</dbReference>
<dbReference type="Pfam" id="PF01403">
    <property type="entry name" value="Sema"/>
    <property type="match status" value="1"/>
</dbReference>
<evidence type="ECO:0000256" key="8">
    <source>
        <dbReference type="ARBA" id="ARBA00022989"/>
    </source>
</evidence>
<dbReference type="InterPro" id="IPR016201">
    <property type="entry name" value="PSI"/>
</dbReference>
<dbReference type="GO" id="GO:0008360">
    <property type="term" value="P:regulation of cell shape"/>
    <property type="evidence" value="ECO:0007669"/>
    <property type="project" value="TreeGrafter"/>
</dbReference>
<dbReference type="GO" id="GO:0050772">
    <property type="term" value="P:positive regulation of axonogenesis"/>
    <property type="evidence" value="ECO:0007669"/>
    <property type="project" value="TreeGrafter"/>
</dbReference>
<dbReference type="Pfam" id="PF01833">
    <property type="entry name" value="TIG"/>
    <property type="match status" value="1"/>
</dbReference>
<dbReference type="SUPFAM" id="SSF81296">
    <property type="entry name" value="E set domains"/>
    <property type="match status" value="2"/>
</dbReference>
<dbReference type="InterPro" id="IPR015943">
    <property type="entry name" value="WD40/YVTN_repeat-like_dom_sf"/>
</dbReference>
<comment type="similarity">
    <text evidence="2">Belongs to the plexin family.</text>
</comment>
<dbReference type="AlphaFoldDB" id="A0A1S3ILZ3"/>
<evidence type="ECO:0000256" key="10">
    <source>
        <dbReference type="ARBA" id="ARBA00023157"/>
    </source>
</evidence>
<dbReference type="InterPro" id="IPR002165">
    <property type="entry name" value="Plexin_repeat"/>
</dbReference>
<feature type="domain" description="Sema" evidence="14">
    <location>
        <begin position="15"/>
        <end position="472"/>
    </location>
</feature>
<evidence type="ECO:0000256" key="12">
    <source>
        <dbReference type="PROSITE-ProRule" id="PRU00352"/>
    </source>
</evidence>
<evidence type="ECO:0000256" key="3">
    <source>
        <dbReference type="ARBA" id="ARBA00022475"/>
    </source>
</evidence>
<dbReference type="InterPro" id="IPR014756">
    <property type="entry name" value="Ig_E-set"/>
</dbReference>
<dbReference type="InterPro" id="IPR013783">
    <property type="entry name" value="Ig-like_fold"/>
</dbReference>
<keyword evidence="10" id="KW-1015">Disulfide bond</keyword>
<evidence type="ECO:0000256" key="13">
    <source>
        <dbReference type="SAM" id="Phobius"/>
    </source>
</evidence>
<dbReference type="GO" id="GO:0002116">
    <property type="term" value="C:semaphorin receptor complex"/>
    <property type="evidence" value="ECO:0007669"/>
    <property type="project" value="TreeGrafter"/>
</dbReference>
<dbReference type="Gene3D" id="2.130.10.10">
    <property type="entry name" value="YVTN repeat-like/Quinoprotein amine dehydrogenase"/>
    <property type="match status" value="1"/>
</dbReference>
<evidence type="ECO:0000256" key="6">
    <source>
        <dbReference type="ARBA" id="ARBA00022729"/>
    </source>
</evidence>
<keyword evidence="3" id="KW-1003">Cell membrane</keyword>
<dbReference type="FunFam" id="2.60.40.10:FF:000071">
    <property type="entry name" value="Plexin A2"/>
    <property type="match status" value="1"/>
</dbReference>
<dbReference type="InParanoid" id="A0A1S3ILZ3"/>
<proteinExistence type="inferred from homology"/>
<dbReference type="Proteomes" id="UP000085678">
    <property type="component" value="Unplaced"/>
</dbReference>
<keyword evidence="11" id="KW-0325">Glycoprotein</keyword>
<keyword evidence="8 13" id="KW-1133">Transmembrane helix</keyword>
<evidence type="ECO:0000259" key="14">
    <source>
        <dbReference type="PROSITE" id="PS51004"/>
    </source>
</evidence>
<dbReference type="OrthoDB" id="125363at2759"/>
<dbReference type="Gene3D" id="2.60.40.10">
    <property type="entry name" value="Immunoglobulins"/>
    <property type="match status" value="3"/>
</dbReference>
<reference evidence="16" key="1">
    <citation type="submission" date="2025-08" db="UniProtKB">
        <authorList>
            <consortium name="RefSeq"/>
        </authorList>
    </citation>
    <scope>IDENTIFICATION</scope>
    <source>
        <tissue evidence="16">Gonads</tissue>
    </source>
</reference>
<evidence type="ECO:0000256" key="2">
    <source>
        <dbReference type="ARBA" id="ARBA00010297"/>
    </source>
</evidence>
<dbReference type="KEGG" id="lak:106165298"/>
<comment type="caution">
    <text evidence="12">Lacks conserved residue(s) required for the propagation of feature annotation.</text>
</comment>